<keyword evidence="12" id="KW-1185">Reference proteome</keyword>
<feature type="domain" description="HYR" evidence="9">
    <location>
        <begin position="3554"/>
        <end position="3637"/>
    </location>
</feature>
<dbReference type="Proteomes" id="UP000007110">
    <property type="component" value="Unassembled WGS sequence"/>
</dbReference>
<evidence type="ECO:0000313" key="12">
    <source>
        <dbReference type="Proteomes" id="UP000007110"/>
    </source>
</evidence>
<feature type="domain" description="HYR" evidence="9">
    <location>
        <begin position="1282"/>
        <end position="1365"/>
    </location>
</feature>
<reference evidence="12" key="1">
    <citation type="submission" date="2015-02" db="EMBL/GenBank/DDBJ databases">
        <title>Genome sequencing for Strongylocentrotus purpuratus.</title>
        <authorList>
            <person name="Murali S."/>
            <person name="Liu Y."/>
            <person name="Vee V."/>
            <person name="English A."/>
            <person name="Wang M."/>
            <person name="Skinner E."/>
            <person name="Han Y."/>
            <person name="Muzny D.M."/>
            <person name="Worley K.C."/>
            <person name="Gibbs R.A."/>
        </authorList>
    </citation>
    <scope>NUCLEOTIDE SEQUENCE</scope>
</reference>
<feature type="domain" description="HYR" evidence="9">
    <location>
        <begin position="3724"/>
        <end position="3809"/>
    </location>
</feature>
<dbReference type="Pfam" id="PF00008">
    <property type="entry name" value="EGF"/>
    <property type="match status" value="3"/>
</dbReference>
<feature type="domain" description="HYR" evidence="9">
    <location>
        <begin position="2123"/>
        <end position="2207"/>
    </location>
</feature>
<evidence type="ECO:0008006" key="13">
    <source>
        <dbReference type="Google" id="ProtNLM"/>
    </source>
</evidence>
<dbReference type="Pfam" id="PF00431">
    <property type="entry name" value="CUB"/>
    <property type="match status" value="1"/>
</dbReference>
<feature type="domain" description="HYR" evidence="9">
    <location>
        <begin position="861"/>
        <end position="944"/>
    </location>
</feature>
<feature type="domain" description="EGF-like" evidence="8">
    <location>
        <begin position="4393"/>
        <end position="4430"/>
    </location>
</feature>
<evidence type="ECO:0000259" key="9">
    <source>
        <dbReference type="PROSITE" id="PS50825"/>
    </source>
</evidence>
<feature type="domain" description="HYR" evidence="9">
    <location>
        <begin position="2628"/>
        <end position="2711"/>
    </location>
</feature>
<dbReference type="RefSeq" id="XP_030829046.1">
    <property type="nucleotide sequence ID" value="XM_030973186.1"/>
</dbReference>
<keyword evidence="3" id="KW-0245">EGF-like domain</keyword>
<feature type="domain" description="HYR" evidence="9">
    <location>
        <begin position="1030"/>
        <end position="1113"/>
    </location>
</feature>
<feature type="domain" description="EGF-like" evidence="8">
    <location>
        <begin position="4306"/>
        <end position="4345"/>
    </location>
</feature>
<feature type="domain" description="HYR" evidence="9">
    <location>
        <begin position="4062"/>
        <end position="4144"/>
    </location>
</feature>
<dbReference type="InterPro" id="IPR013783">
    <property type="entry name" value="Ig-like_fold"/>
</dbReference>
<feature type="disulfide bond" evidence="3">
    <location>
        <begin position="4171"/>
        <end position="4180"/>
    </location>
</feature>
<dbReference type="PANTHER" id="PTHR24273:SF32">
    <property type="entry name" value="HYALIN"/>
    <property type="match status" value="1"/>
</dbReference>
<dbReference type="GO" id="GO:0005509">
    <property type="term" value="F:calcium ion binding"/>
    <property type="evidence" value="ECO:0007669"/>
    <property type="project" value="InterPro"/>
</dbReference>
<feature type="domain" description="HYR" evidence="9">
    <location>
        <begin position="1366"/>
        <end position="1450"/>
    </location>
</feature>
<feature type="domain" description="HYR" evidence="9">
    <location>
        <begin position="609"/>
        <end position="692"/>
    </location>
</feature>
<feature type="domain" description="HYR" evidence="9">
    <location>
        <begin position="1871"/>
        <end position="1954"/>
    </location>
</feature>
<dbReference type="InterPro" id="IPR003645">
    <property type="entry name" value="Fol_N"/>
</dbReference>
<feature type="domain" description="EGF-like" evidence="8">
    <location>
        <begin position="4438"/>
        <end position="4484"/>
    </location>
</feature>
<feature type="domain" description="HYR" evidence="9">
    <location>
        <begin position="5446"/>
        <end position="5528"/>
    </location>
</feature>
<feature type="domain" description="HYR" evidence="9">
    <location>
        <begin position="5700"/>
        <end position="5783"/>
    </location>
</feature>
<dbReference type="SMART" id="SM00181">
    <property type="entry name" value="EGF"/>
    <property type="match status" value="12"/>
</dbReference>
<dbReference type="SUPFAM" id="SSF49854">
    <property type="entry name" value="Spermadhesin, CUB domain"/>
    <property type="match status" value="1"/>
</dbReference>
<reference evidence="11" key="2">
    <citation type="submission" date="2021-01" db="UniProtKB">
        <authorList>
            <consortium name="EnsemblMetazoa"/>
        </authorList>
    </citation>
    <scope>IDENTIFICATION</scope>
</reference>
<feature type="domain" description="HYR" evidence="9">
    <location>
        <begin position="1535"/>
        <end position="1617"/>
    </location>
</feature>
<feature type="domain" description="HYR" evidence="9">
    <location>
        <begin position="2460"/>
        <end position="2543"/>
    </location>
</feature>
<feature type="domain" description="HYR" evidence="9">
    <location>
        <begin position="945"/>
        <end position="1028"/>
    </location>
</feature>
<feature type="domain" description="HYR" evidence="9">
    <location>
        <begin position="2544"/>
        <end position="2627"/>
    </location>
</feature>
<dbReference type="InterPro" id="IPR000859">
    <property type="entry name" value="CUB_dom"/>
</dbReference>
<feature type="disulfide bond" evidence="3">
    <location>
        <begin position="4212"/>
        <end position="4221"/>
    </location>
</feature>
<dbReference type="PROSITE" id="PS00022">
    <property type="entry name" value="EGF_1"/>
    <property type="match status" value="11"/>
</dbReference>
<feature type="domain" description="HYR" evidence="9">
    <location>
        <begin position="4664"/>
        <end position="4747"/>
    </location>
</feature>
<dbReference type="SUPFAM" id="SSF49265">
    <property type="entry name" value="Fibronectin type III"/>
    <property type="match status" value="1"/>
</dbReference>
<dbReference type="PROSITE" id="PS01180">
    <property type="entry name" value="CUB"/>
    <property type="match status" value="1"/>
</dbReference>
<feature type="domain" description="HYR" evidence="9">
    <location>
        <begin position="3810"/>
        <end position="3893"/>
    </location>
</feature>
<feature type="domain" description="HYR" evidence="9">
    <location>
        <begin position="1618"/>
        <end position="1701"/>
    </location>
</feature>
<feature type="domain" description="HYR" evidence="9">
    <location>
        <begin position="525"/>
        <end position="608"/>
    </location>
</feature>
<dbReference type="PROSITE" id="PS01186">
    <property type="entry name" value="EGF_2"/>
    <property type="match status" value="7"/>
</dbReference>
<dbReference type="Gene3D" id="2.60.40.10">
    <property type="entry name" value="Immunoglobulins"/>
    <property type="match status" value="2"/>
</dbReference>
<dbReference type="PROSITE" id="PS50026">
    <property type="entry name" value="EGF_3"/>
    <property type="match status" value="12"/>
</dbReference>
<feature type="domain" description="HYR" evidence="9">
    <location>
        <begin position="2964"/>
        <end position="3047"/>
    </location>
</feature>
<feature type="domain" description="HYR" evidence="9">
    <location>
        <begin position="357"/>
        <end position="440"/>
    </location>
</feature>
<dbReference type="SMART" id="SM00179">
    <property type="entry name" value="EGF_CA"/>
    <property type="match status" value="5"/>
</dbReference>
<feature type="domain" description="HYR" evidence="9">
    <location>
        <begin position="3133"/>
        <end position="3216"/>
    </location>
</feature>
<feature type="disulfide bond" evidence="3">
    <location>
        <begin position="4294"/>
        <end position="4303"/>
    </location>
</feature>
<dbReference type="Gene3D" id="2.10.25.10">
    <property type="entry name" value="Laminin"/>
    <property type="match status" value="9"/>
</dbReference>
<feature type="domain" description="HYR" evidence="9">
    <location>
        <begin position="3638"/>
        <end position="3723"/>
    </location>
</feature>
<dbReference type="InterPro" id="IPR000742">
    <property type="entry name" value="EGF"/>
</dbReference>
<dbReference type="InterPro" id="IPR003410">
    <property type="entry name" value="HYR_dom"/>
</dbReference>
<feature type="domain" description="Fibronectin type-III" evidence="10">
    <location>
        <begin position="5014"/>
        <end position="5104"/>
    </location>
</feature>
<feature type="domain" description="HYR" evidence="9">
    <location>
        <begin position="190"/>
        <end position="272"/>
    </location>
</feature>
<accession>A0A7M7MZR3</accession>
<feature type="domain" description="HYR" evidence="9">
    <location>
        <begin position="2292"/>
        <end position="2375"/>
    </location>
</feature>
<feature type="domain" description="HYR" evidence="9">
    <location>
        <begin position="5616"/>
        <end position="5698"/>
    </location>
</feature>
<feature type="domain" description="HYR" evidence="9">
    <location>
        <begin position="441"/>
        <end position="524"/>
    </location>
</feature>
<feature type="disulfide bond" evidence="3">
    <location>
        <begin position="5848"/>
        <end position="5857"/>
    </location>
</feature>
<feature type="domain" description="HYR" evidence="9">
    <location>
        <begin position="2796"/>
        <end position="2879"/>
    </location>
</feature>
<feature type="domain" description="HYR" evidence="9">
    <location>
        <begin position="3470"/>
        <end position="3553"/>
    </location>
</feature>
<dbReference type="PROSITE" id="PS50825">
    <property type="entry name" value="HYR"/>
    <property type="match status" value="59"/>
</dbReference>
<feature type="disulfide bond" evidence="3">
    <location>
        <begin position="5829"/>
        <end position="5846"/>
    </location>
</feature>
<dbReference type="CDD" id="cd00041">
    <property type="entry name" value="CUB"/>
    <property type="match status" value="1"/>
</dbReference>
<feature type="domain" description="EGF-like" evidence="8">
    <location>
        <begin position="4265"/>
        <end position="4304"/>
    </location>
</feature>
<dbReference type="InterPro" id="IPR003961">
    <property type="entry name" value="FN3_dom"/>
</dbReference>
<feature type="disulfide bond" evidence="3">
    <location>
        <begin position="4566"/>
        <end position="4575"/>
    </location>
</feature>
<dbReference type="Gene3D" id="2.60.120.290">
    <property type="entry name" value="Spermadhesin, CUB domain"/>
    <property type="match status" value="1"/>
</dbReference>
<feature type="domain" description="HYR" evidence="9">
    <location>
        <begin position="4834"/>
        <end position="4917"/>
    </location>
</feature>
<feature type="domain" description="HYR" evidence="9">
    <location>
        <begin position="3048"/>
        <end position="3132"/>
    </location>
</feature>
<feature type="domain" description="HYR" evidence="9">
    <location>
        <begin position="2712"/>
        <end position="2795"/>
    </location>
</feature>
<feature type="region of interest" description="Disordered" evidence="4">
    <location>
        <begin position="4990"/>
        <end position="5024"/>
    </location>
</feature>
<protein>
    <recommendedName>
        <fullName evidence="13">Hyalin</fullName>
    </recommendedName>
</protein>
<feature type="domain" description="HYR" evidence="9">
    <location>
        <begin position="5190"/>
        <end position="5272"/>
    </location>
</feature>
<dbReference type="PANTHER" id="PTHR24273">
    <property type="entry name" value="FI04643P-RELATED"/>
    <property type="match status" value="1"/>
</dbReference>
<feature type="domain" description="HYR" evidence="9">
    <location>
        <begin position="1702"/>
        <end position="1786"/>
    </location>
</feature>
<dbReference type="OrthoDB" id="4405280at2759"/>
<feature type="disulfide bond" evidence="3">
    <location>
        <begin position="4377"/>
        <end position="4386"/>
    </location>
</feature>
<keyword evidence="5" id="KW-0812">Transmembrane</keyword>
<feature type="disulfide bond" evidence="3">
    <location>
        <begin position="4253"/>
        <end position="4262"/>
    </location>
</feature>
<dbReference type="InterPro" id="IPR035914">
    <property type="entry name" value="Sperma_CUB_dom_sf"/>
</dbReference>
<dbReference type="InParanoid" id="A0A7M7MZR3"/>
<feature type="domain" description="EGF-like" evidence="8">
    <location>
        <begin position="4492"/>
        <end position="4537"/>
    </location>
</feature>
<feature type="domain" description="HYR" evidence="9">
    <location>
        <begin position="1955"/>
        <end position="2038"/>
    </location>
</feature>
<dbReference type="OMA" id="YPEPMAT"/>
<feature type="domain" description="HYR" evidence="9">
    <location>
        <begin position="1451"/>
        <end position="1534"/>
    </location>
</feature>
<feature type="domain" description="HYR" evidence="9">
    <location>
        <begin position="3217"/>
        <end position="3300"/>
    </location>
</feature>
<dbReference type="CDD" id="cd00063">
    <property type="entry name" value="FN3"/>
    <property type="match status" value="2"/>
</dbReference>
<feature type="disulfide bond" evidence="3">
    <location>
        <begin position="4420"/>
        <end position="4429"/>
    </location>
</feature>
<dbReference type="CDD" id="cd00054">
    <property type="entry name" value="EGF_CA"/>
    <property type="match status" value="8"/>
</dbReference>
<dbReference type="PROSITE" id="PS50853">
    <property type="entry name" value="FN3"/>
    <property type="match status" value="2"/>
</dbReference>
<proteinExistence type="predicted"/>
<evidence type="ECO:0000259" key="10">
    <source>
        <dbReference type="PROSITE" id="PS50853"/>
    </source>
</evidence>
<feature type="domain" description="HYR" evidence="9">
    <location>
        <begin position="3385"/>
        <end position="3469"/>
    </location>
</feature>
<dbReference type="SMART" id="SM00042">
    <property type="entry name" value="CUB"/>
    <property type="match status" value="1"/>
</dbReference>
<feature type="transmembrane region" description="Helical" evidence="5">
    <location>
        <begin position="5889"/>
        <end position="5915"/>
    </location>
</feature>
<feature type="domain" description="HYR" evidence="9">
    <location>
        <begin position="5361"/>
        <end position="5444"/>
    </location>
</feature>
<evidence type="ECO:0000259" key="8">
    <source>
        <dbReference type="PROSITE" id="PS50026"/>
    </source>
</evidence>
<feature type="region of interest" description="Disordered" evidence="4">
    <location>
        <begin position="3925"/>
        <end position="3951"/>
    </location>
</feature>
<feature type="domain" description="EGF-like" evidence="8">
    <location>
        <begin position="4540"/>
        <end position="4576"/>
    </location>
</feature>
<sequence>MEYKMISTVLGCLILVHITVAQECAVNQCSSGLNCYDRDVPGELPYVCECNVPFSQGIECTESADNQEVFTCYGDSCQSGIFRSINYPSDYNNRYRALYLLYVPGAQSITFSFSVEFDIEEFKDELYIGSGLMYNDVQLDGLGSPPDWHFFEGSIRPQDFTIQGDVAWMYFGTDKNIQRTGFEVSWNALVDNTPPVFINCPSNIGVNVEIGTPSASVTWTVPTAVDASSVSTVSSHNPGQSFTTGTTTTVVYTATDAFANVGQCAFTITVTATDTTPPVVTVSSSTITRQVEVGTPGVNVFFTEPTATDNSGQAILISRTNQPGDFFSVGQTIVTYTFQDPSGNPASGTVTINVIEVDNIPPVVTVSSSTITRQVEVGSPGVNVFFTEPTATDNSGIANLVSSTNQPGDFFSVGQTIVTYTFQDPSGNPATGTVTINVIEVDNIPPVVTVSSSTITRQVEVGSPGVNVFFTEPTATDNSGIANLVSSTNQPGDFFSVGQTIVTYTFQDPSGNPATGTVTINVIEVDTTPPVVTVSSSTITRQVEVGSPGVNVFFTEPTATDNSGIANLVSRTNQPGDFFSVGQTIVTYTFQDPSGNPASGTVTINVIEVDTTPPVVTVPSSTITRQVEVGSSGVNVFYTEPTATDNSGQAILTSRTNQPGDFFPVGQTTVTYTFQDPSGNPASGTVTINVIEVDTTPPVVTVPSTTITRQVEVGSSGVNVFYTEPTATDNSGQAILTSRTNQPGDFFPVGQTTVTYTFQDPSGNPASATVTINVIEVDTTPPVVTVPSTTITRQVEIGTPGVNVFYTEPTATDNSGIANLVSRTNQPGDFFPVGQTDVTYTFQDPSGNPSSGTVTINVVEVDTTSPVITVPSNTITREVELGTPGVNVFYTEPTATDNSGIANLVSRTNQPGDFFNVGQTVVTYTFQDPSGNPASGTVTINVVEVDTTPPQVFVTTGEVVRTAPFGSSGVNVFFTEPVAIDNSGTADLVSQTAQPGDFFPIGSTVVTYRYRDASGNEATGTFTVTVEEMVDTTPPTVTVSGGNIVRTVELGQSRLSVIYTEPTATDNSGEANLVSRTAQPGDLFPVGTTTVEYVYQDPAGNEGRGQFTVTVIAVDTTPPSVNCPNNVFQEVELGTSSAPVFFTEPTAFDISGQANLVTRTAAPGDSFPVGTTSVSYIFSDNSGNEAEPCTFTVTISAVDTTPPTVNCINNVAQTVQLGTGSTQVFFTEPTAFDISGQTSLVTRTSAPGDSFPVGTTSVTYIFTDASGNNAQPCTFNVVINAVDTTPPTVNCANNIAQTIELGSTSAVVNYAEPSATDISGTAFLVSRSSSPGDSFPIGSTTVTYIFSDQSGNEAPPCVFTVTIGTVDTMMPMFTSCPNNIVQSVELGVPGTVISWTTPTANDAAGIASIVSNLQPGSFFTVGESATVTYVATDNSGLTDNSCSFTVTVFAVDTTPPSVVCTNNVFQTVELGTNPVQVFYTEPTASDISGQANLVSRTNVPGDSFPVGTSTVTYVFADNSGNTADACSFTITVTAQDTTPPTVNCITNIVRTVELGTSSVQVFYNEPTASDLGQASLVSRTAQPGDNFPVGVNPVTYVFGDNSGNQADPCTFTITVNTQDTTPPTVTCISDITRVVELGTTSVGISYTEPTATDISGTATLDSRSHTPGQNFPVGSTVVSYFFSDASGNNAQVCSFTVTVNSQDTTPPTVSNCPSNIVQSVELGTPGATVTFNPPTATDVAGVASIVSNVQSGTFITTGETRQVTYTVTDNSGLTDTSCTFTITVFSVDTTPPVITVPSNTITRVVELGNSGVNVFYSEPTASDISGTANLVSRTAQPGDFFPVGQTVVTYTFRDPSGNPATGTVTVNVIEVDTTPPSVVCTSSIVQTVELGTASAQVFYTEPTASDVSGQAILESRTNMPGDSFPVGTTTVTYIFADNSGNTADDCSFTITITAQDTTPPSVICTNSVSRTVELGTTNVPVFFTEPTASDISGVANLVTRTAAPGDSFPVGVTTVTYIFSDNSGNQADPCVFTITVDTVDTTPPSVTCIDNIVRTIELGTSSVVIFYSEPSASDVSGQAFLSSRSNAPGDSFPVGTTVVSYIFTDPSGNNADPCVFTVTVTTTDTTDPTVTNCPSDIVQTVELGTTGTSITYNTPTATDLAGIASITSNVQSGTFFSVNMPQQITFTVTDNNGNTNTDCTFTVNVIPVDTTPPTINVPSNTITRQVELGEPGVNVDYPEPTASDISGVANLVSRTAQPGDFFPVGQTVVTYTFQDPSGNPASGTVTVNVVPVDTTPPTINVPSNTITRQVELGTPGLNINYPEPTASDISGVANLVSRTAQPGDFFPVGQTVVTYTFQDPSGNPASGTVTVNVVPVDTTPPTITVPSNTITRQVELGTPGVSVFYQEPTATDISGTANLVSRTAQPGDFFPVGQTVVTYTYEDPSGNPASGTVTVNVETVDTTPPTITVPSNTITRQVELGTPGVSVFYQEPTATDISGTANLVSRTAQPGDFFPVGQTVVTYTYEDPSGNPASGTVTVNVETVDTTPPTITVPSNTITRQVELGTPGLSVVYPEPTATDISGVANLVSRTAQPGDFFLVGQTVVTYTYEDPSGNPASGTVTVNVVEVDTTPPTITVPSNTITRQVELGTPGLSVVYPEPTASDISGVANLVSRTAQPGDFFPVGQTVVTYTFQDPSGNPASGTVTVNVVEVDTTPPVITVPSSTITRVVELGTSGVNVVYQEPTATDISGTANLVSRTAQSGDFFPVGQTVVSYTFRDPSGNPATGTVTVNVIEVDTTPPSVVCTSSIVQTVELGTASVQVSYTEPTASDVSGQANLVSRTNTPGESFPVGTTTVTYVFADNSGNTADDCSFTITITAQDTTPPSVICTNSVSRTVELGTTSVPVFFTEPTASDISGVANLVTRTAAPGDNYPVGVTTVTYIFSDNSGNQADPCVFTITVDTVDTTPPSVTCVDNIVRTVELGTSGTVVFYSEPSASDISGQPFLSSRSNAPGDSFPVGTTVVSYIFTDPSGNNADPCVFTVTVTTTDTTDPTVTNCPSDIVQTVELGITGTGVTFTTPTTTDLAGIASVTSNVQSGTFFSVNMPQQITFTVTDNNGNTNTDCTFTVTVIDVDTTPPSVVCVSNINEIIELGVPSLQINYPEPTASDISGTTTLVSRTNLPGEFFPVGTTEVTYIFTDASQNEADPCTFTITVTAVDTTPPSVTCQSAITRVIELGNSGVEVFYNEPSATDISGQVNLLSQSASSGDVFPVGVTSVTYIFGDNSGNQADPCTFTVTVDTVDTTPPTVQCIDNIFRNVELGTPSLVVFYSEPSASDISGQPLLDSRTSAPGDAFPIGTTTVSYIFSDPSGNDAPPCIFTVTISATDTTTPTVTNCPSSISQSVELGTTGRVITYTAPTGMDLSGIASIVPNIQSGTFFAVGETRQVVYTVTDNSGLTDTSCAFTVTIFSVDTTPPDVTCAMNIIQSVELGTQSVPITYEEPTATDISGVAILTSQTHSPGNLFPVGQTTVTYIFADGAGNEADPCTFVITIIADDTTHPTVVCTNDVTRTIELGNPSVEVFYQVPTATDISGTEAVISNSNNPGDIFPVGQTTVTYVFADESGNVAPACSFLITVNTIDTTPPTVQNCPQDVAVTVELGTASTPVVWGTPSATDISGTATIQSQTRQPGDEFGASTTTTVTYIFVDASNNLADPCTFTVTVNTEDTTSPSVQNCPADIVRTIEVNSATQVPITWSPPTATDTSGTQFISSQTHSVGQSFPLGTTQVIYIFSDASGNDADPCAFNVIILTEDTTAPVVLNCPADITETTPLNSGGTVITFIVPTAVDNSNQEPTVSISNQPNTFFGTGETVVTYTFTDQAGNPSSCSFTVTVIEVDTEKPVIQNCPTVINVNTPLGTALTPVNWPSLQVSDNSGQTSVQSQSASSGDSFPPGRTTVTIIYQDPSSNTDTCQFSVIVTEVDNVVPEILSCPSDIVSEVPVEASGSSVTWTSPVVTDNSGLAPTVTSSSIPGSFFLRGTTQVTYTFTDNSGNQVSCSFVVTVIAVDDVAPIVVCPENSVQTVLEGVDNAYVTFDLPTVTDNNGATNLVSSTANSGDAFPVGTTVVTFNYADTNNNEASCSFSVTVLTDTPCAPNPCFNGGACVVNSLTEYQCVCTECFTGTNCETQLNACDANLCQNGAACMAYEGSCDSYFCECPSCFVGVYCDVPVDACDNHQCQNGAACVLDDNTCLTYTCSCPLCYTGQYCQAKVDACDNNQCQNGAACEAVGELCTEYTCQCSGCFTGDLCDEVRDPCSPSPCLNNAQCNVLGDNCYSYTCECVGCFTGFNCEDPITSPCENSPCQNGGVCSAIAGVCSGYQCTCQNGFAGVNCEDVTIVNTNPCNNFPCANGATCVNIDSNDYTCLCRSGYTGINCQTPTANAPGQDPCNSSPCQNGATCVNSYDSNTGTNFYLPQYTCICETGYTGPNCGSTTAANPLLDVCTIGTELACQNGGACKNMYQSFSQDMDYYCDCPIGWTGHTCETPSANPCASGPCENGGICNPSNTYFECDCPAGFFGTTCEVAQGDNEPPTISNCPEDITRTISSGSGVSVSWLEPTATDAGTTQRFLRSHVPGSFFQLGDTAVTYVFSDNSANLARCSFFVTVTLAETDNVPPVVQNCPSTTVAQATGGSTNAQVSWIEPSATDDSGTAVRVSNNYSPGQSFPVGETVVAYTFTDDAGNQNTCTFSVRVVVELINQSPTVTFCPSGSLVYSTLGADEVVVNFPAPTAVDDSGFSPSVNSNYLPGQSFAVGSYTVTYTFTDNAGLTSDCTFNMQVVSGGDVRPPTISNCPEGAVTALAAASATGASVSWTVPTASDESGSVSSTSNYSPGAVFPIGTTTVTYTFTDLAGNEARCLFNVIVTGTNVNETPAPSNLNLSPGTSTITATWSPPNGAFNSYQITVSGGSTVNTETLPQSSSSYTITGLNPATSYTVTLTANGNTGSSNPVSASTTTSPEQGQPPSSPSNIRLSPNENSVVVFFDAASGDITGYSIGLGTTSSANDVTATLSPGSTGYTFSNLAPDTLYFVSLQAFNNFGSSQSVVESITTSNVVVPGSDIVIANCPVALAASLPFGTFAFVDWEEPTATSSVGAVTRVGGPFSPSGFFQLGVTPIIYEFEDVNGNSATCAFSIYVTDGSDTTAPEITFCPSNVFVQAASGASSATASWDVPTATDASEPITAVSNYSPGDSFDVGTYLVFYNLIDSAGFYSTCSFEVTVTSSGVVIDRENPVLNGCPTNIVANASPGSSTTVVSWLAPVASDNSGSATLTVNRPPGSSFAIGSTQVTYTATDPTGNFVTCSFDIIVLSSGDNTAPVLSNCPSDQTVFASQNAQGAVATWSAPTASDNSGDFVSINSDFSSGTVFPIGVSTVTYTATDSSGNQDTCQFSVTVIGATDNVGPVTSNCPTSQTVNAAVGASSAVATWSEPIFTDASGVATVTSNFVSGSSFAIGTSTVTYTATDFLGNSGECSFNIFVNTGTDGTRPTFLNCPSNIDVTVPFGSSGTSVTWTEPIAVDNSGVANSVVSQSPGSFFAVGATNVVYTATDLSGNTGTCSFFVTVSEEALVDVTPPELFNCPTGISATANPGSSFAAVTWTPPTATDNLGVPAVSSNFPSGSSFPIGTTLVTYTAIDNFGNDASCSFNVVVSSGTSNSAPIVTFCPNNGQIYFTAPASNSVIVNFAPPTATDDSGSVTSTSSNLPGDEFPVGVNTVTYTFSDDQGLTASCSFSFEVQVGANPCSSNPCAPSEQCFYIPSRFLCIANGRRRREAEMLDLSDICPCQNGGMCLLDDATSSATCECPIGYAGVLCQMDTMPAANVNVHNRYADEHEIQEWSNGNSALLWSVIICMAIMLVVVISLSGLLCYVIPRIGMARRQHSKIDEIPILQ</sequence>
<feature type="domain" description="CUB" evidence="7">
    <location>
        <begin position="60"/>
        <end position="189"/>
    </location>
</feature>
<dbReference type="InterPro" id="IPR036116">
    <property type="entry name" value="FN3_sf"/>
</dbReference>
<organism evidence="11 12">
    <name type="scientific">Strongylocentrotus purpuratus</name>
    <name type="common">Purple sea urchin</name>
    <dbReference type="NCBI Taxonomy" id="7668"/>
    <lineage>
        <taxon>Eukaryota</taxon>
        <taxon>Metazoa</taxon>
        <taxon>Echinodermata</taxon>
        <taxon>Eleutherozoa</taxon>
        <taxon>Echinozoa</taxon>
        <taxon>Echinoidea</taxon>
        <taxon>Euechinoidea</taxon>
        <taxon>Echinacea</taxon>
        <taxon>Camarodonta</taxon>
        <taxon>Echinidea</taxon>
        <taxon>Strongylocentrotidae</taxon>
        <taxon>Strongylocentrotus</taxon>
    </lineage>
</organism>
<feature type="domain" description="EGF-like" evidence="8">
    <location>
        <begin position="4183"/>
        <end position="4222"/>
    </location>
</feature>
<evidence type="ECO:0000256" key="4">
    <source>
        <dbReference type="SAM" id="MobiDB-lite"/>
    </source>
</evidence>
<feature type="domain" description="HYR" evidence="9">
    <location>
        <begin position="5530"/>
        <end position="5612"/>
    </location>
</feature>
<feature type="domain" description="EGF-like" evidence="8">
    <location>
        <begin position="4224"/>
        <end position="4263"/>
    </location>
</feature>
<dbReference type="EnsemblMetazoa" id="XM_030973186">
    <property type="protein sequence ID" value="XP_030829046"/>
    <property type="gene ID" value="LOC590790"/>
</dbReference>
<feature type="domain" description="HYR" evidence="9">
    <location>
        <begin position="777"/>
        <end position="860"/>
    </location>
</feature>
<evidence type="ECO:0000256" key="1">
    <source>
        <dbReference type="ARBA" id="ARBA00022737"/>
    </source>
</evidence>
<evidence type="ECO:0000313" key="11">
    <source>
        <dbReference type="EnsemblMetazoa" id="XP_030829046"/>
    </source>
</evidence>
<evidence type="ECO:0000256" key="3">
    <source>
        <dbReference type="PROSITE-ProRule" id="PRU00076"/>
    </source>
</evidence>
<keyword evidence="5" id="KW-0472">Membrane</keyword>
<feature type="chain" id="PRO_5029558348" description="Hyalin" evidence="6">
    <location>
        <begin position="22"/>
        <end position="5935"/>
    </location>
</feature>
<feature type="domain" description="HYR" evidence="9">
    <location>
        <begin position="4580"/>
        <end position="4661"/>
    </location>
</feature>
<dbReference type="InterPro" id="IPR001881">
    <property type="entry name" value="EGF-like_Ca-bd_dom"/>
</dbReference>
<feature type="domain" description="HYR" evidence="9">
    <location>
        <begin position="2880"/>
        <end position="2963"/>
    </location>
</feature>
<keyword evidence="5" id="KW-1133">Transmembrane helix</keyword>
<feature type="domain" description="HYR" evidence="9">
    <location>
        <begin position="5106"/>
        <end position="5188"/>
    </location>
</feature>
<feature type="domain" description="HYR" evidence="9">
    <location>
        <begin position="2039"/>
        <end position="2122"/>
    </location>
</feature>
<dbReference type="Pfam" id="PF00041">
    <property type="entry name" value="fn3"/>
    <property type="match status" value="2"/>
</dbReference>
<feature type="domain" description="EGF-like" evidence="8">
    <location>
        <begin position="4348"/>
        <end position="4387"/>
    </location>
</feature>
<feature type="domain" description="HYR" evidence="9">
    <location>
        <begin position="693"/>
        <end position="776"/>
    </location>
</feature>
<keyword evidence="2 3" id="KW-1015">Disulfide bond</keyword>
<feature type="domain" description="HYR" evidence="9">
    <location>
        <begin position="2208"/>
        <end position="2291"/>
    </location>
</feature>
<feature type="signal peptide" evidence="6">
    <location>
        <begin position="1"/>
        <end position="21"/>
    </location>
</feature>
<evidence type="ECO:0000256" key="6">
    <source>
        <dbReference type="SAM" id="SignalP"/>
    </source>
</evidence>
<evidence type="ECO:0000256" key="2">
    <source>
        <dbReference type="ARBA" id="ARBA00023157"/>
    </source>
</evidence>
<dbReference type="Pfam" id="PF02494">
    <property type="entry name" value="HYR"/>
    <property type="match status" value="59"/>
</dbReference>
<feature type="domain" description="EGF-like" evidence="8">
    <location>
        <begin position="5823"/>
        <end position="5858"/>
    </location>
</feature>
<keyword evidence="1" id="KW-0677">Repeat</keyword>
<feature type="domain" description="HYR" evidence="9">
    <location>
        <begin position="3978"/>
        <end position="4061"/>
    </location>
</feature>
<dbReference type="GeneID" id="590790"/>
<feature type="compositionally biased region" description="Polar residues" evidence="4">
    <location>
        <begin position="4990"/>
        <end position="5003"/>
    </location>
</feature>
<evidence type="ECO:0000259" key="7">
    <source>
        <dbReference type="PROSITE" id="PS01180"/>
    </source>
</evidence>
<feature type="domain" description="HYR" evidence="9">
    <location>
        <begin position="1787"/>
        <end position="1870"/>
    </location>
</feature>
<feature type="disulfide bond" evidence="3">
    <location>
        <begin position="4527"/>
        <end position="4536"/>
    </location>
</feature>
<name>A0A7M7MZR3_STRPU</name>
<feature type="domain" description="HYR" evidence="9">
    <location>
        <begin position="2376"/>
        <end position="2459"/>
    </location>
</feature>
<feature type="disulfide bond" evidence="3">
    <location>
        <begin position="4335"/>
        <end position="4344"/>
    </location>
</feature>
<feature type="compositionally biased region" description="Low complexity" evidence="4">
    <location>
        <begin position="3932"/>
        <end position="3947"/>
    </location>
</feature>
<feature type="domain" description="HYR" evidence="9">
    <location>
        <begin position="273"/>
        <end position="356"/>
    </location>
</feature>
<comment type="caution">
    <text evidence="3">Lacks conserved residue(s) required for the propagation of feature annotation.</text>
</comment>
<keyword evidence="6" id="KW-0732">Signal</keyword>
<feature type="domain" description="HYR" evidence="9">
    <location>
        <begin position="1198"/>
        <end position="1281"/>
    </location>
</feature>
<feature type="domain" description="HYR" evidence="9">
    <location>
        <begin position="5277"/>
        <end position="5359"/>
    </location>
</feature>
<feature type="domain" description="HYR" evidence="9">
    <location>
        <begin position="3894"/>
        <end position="3977"/>
    </location>
</feature>
<feature type="domain" description="EGF-like" evidence="8">
    <location>
        <begin position="20"/>
        <end position="61"/>
    </location>
</feature>
<dbReference type="SUPFAM" id="SSF57196">
    <property type="entry name" value="EGF/Laminin"/>
    <property type="match status" value="7"/>
</dbReference>
<feature type="domain" description="HYR" evidence="9">
    <location>
        <begin position="4749"/>
        <end position="4832"/>
    </location>
</feature>
<dbReference type="SMART" id="SM00274">
    <property type="entry name" value="FOLN"/>
    <property type="match status" value="3"/>
</dbReference>
<feature type="compositionally biased region" description="Low complexity" evidence="4">
    <location>
        <begin position="5004"/>
        <end position="5014"/>
    </location>
</feature>
<feature type="disulfide bond" evidence="3">
    <location>
        <begin position="4474"/>
        <end position="4483"/>
    </location>
</feature>
<feature type="domain" description="EGF-like" evidence="8">
    <location>
        <begin position="4144"/>
        <end position="4181"/>
    </location>
</feature>
<evidence type="ECO:0000256" key="5">
    <source>
        <dbReference type="SAM" id="Phobius"/>
    </source>
</evidence>
<dbReference type="KEGG" id="spu:590790"/>
<feature type="domain" description="HYR" evidence="9">
    <location>
        <begin position="3301"/>
        <end position="3384"/>
    </location>
</feature>
<dbReference type="SMART" id="SM00060">
    <property type="entry name" value="FN3"/>
    <property type="match status" value="3"/>
</dbReference>
<feature type="domain" description="HYR" evidence="9">
    <location>
        <begin position="1114"/>
        <end position="1197"/>
    </location>
</feature>
<feature type="domain" description="Fibronectin type-III" evidence="10">
    <location>
        <begin position="4925"/>
        <end position="5011"/>
    </location>
</feature>